<feature type="domain" description="DUF7888" evidence="2">
    <location>
        <begin position="38"/>
        <end position="98"/>
    </location>
</feature>
<keyword evidence="4" id="KW-1185">Reference proteome</keyword>
<proteinExistence type="predicted"/>
<comment type="caution">
    <text evidence="3">The sequence shown here is derived from an EMBL/GenBank/DDBJ whole genome shotgun (WGS) entry which is preliminary data.</text>
</comment>
<feature type="chain" id="PRO_5045949285" description="DUF7888 domain-containing protein" evidence="1">
    <location>
        <begin position="17"/>
        <end position="190"/>
    </location>
</feature>
<gene>
    <name evidence="3" type="ORF">SLS56_003243</name>
</gene>
<dbReference type="PANTHER" id="PTHR40845">
    <property type="match status" value="1"/>
</dbReference>
<name>A0ABR3T0N5_9PEZI</name>
<feature type="signal peptide" evidence="1">
    <location>
        <begin position="1"/>
        <end position="16"/>
    </location>
</feature>
<dbReference type="PANTHER" id="PTHR40845:SF1">
    <property type="match status" value="1"/>
</dbReference>
<protein>
    <recommendedName>
        <fullName evidence="2">DUF7888 domain-containing protein</fullName>
    </recommendedName>
</protein>
<feature type="domain" description="DUF7888" evidence="2">
    <location>
        <begin position="117"/>
        <end position="190"/>
    </location>
</feature>
<organism evidence="3 4">
    <name type="scientific">Neofusicoccum ribis</name>
    <dbReference type="NCBI Taxonomy" id="45134"/>
    <lineage>
        <taxon>Eukaryota</taxon>
        <taxon>Fungi</taxon>
        <taxon>Dikarya</taxon>
        <taxon>Ascomycota</taxon>
        <taxon>Pezizomycotina</taxon>
        <taxon>Dothideomycetes</taxon>
        <taxon>Dothideomycetes incertae sedis</taxon>
        <taxon>Botryosphaeriales</taxon>
        <taxon>Botryosphaeriaceae</taxon>
        <taxon>Neofusicoccum</taxon>
    </lineage>
</organism>
<dbReference type="Pfam" id="PF25411">
    <property type="entry name" value="DUF7888"/>
    <property type="match status" value="2"/>
</dbReference>
<accession>A0ABR3T0N5</accession>
<keyword evidence="1" id="KW-0732">Signal</keyword>
<evidence type="ECO:0000259" key="2">
    <source>
        <dbReference type="Pfam" id="PF25411"/>
    </source>
</evidence>
<dbReference type="Proteomes" id="UP001521116">
    <property type="component" value="Unassembled WGS sequence"/>
</dbReference>
<evidence type="ECO:0000256" key="1">
    <source>
        <dbReference type="SAM" id="SignalP"/>
    </source>
</evidence>
<evidence type="ECO:0000313" key="4">
    <source>
        <dbReference type="Proteomes" id="UP001521116"/>
    </source>
</evidence>
<sequence>MKAFSILALTAGLVAAAPTPKEQHLEKRVLDPVSAGIISGAIVTAVVGTASGVAAGSINNILPNLNTWEQVREEFTKKTVEEMWARRPDDNVAAICYVSDRLTLQLCKVFNKLTFSVEQNMDYTVSKPDQVSELASVKLSSGLLNTDYDCFFLKGPDARFTPNGDGGFINFAVQNNEATCTYDAGEVYCK</sequence>
<dbReference type="EMBL" id="JAJVDC020000025">
    <property type="protein sequence ID" value="KAL1632957.1"/>
    <property type="molecule type" value="Genomic_DNA"/>
</dbReference>
<evidence type="ECO:0000313" key="3">
    <source>
        <dbReference type="EMBL" id="KAL1632957.1"/>
    </source>
</evidence>
<dbReference type="InterPro" id="IPR057210">
    <property type="entry name" value="DUF7888"/>
</dbReference>
<reference evidence="3 4" key="1">
    <citation type="submission" date="2024-02" db="EMBL/GenBank/DDBJ databases">
        <title>De novo assembly and annotation of 12 fungi associated with fruit tree decline syndrome in Ontario, Canada.</title>
        <authorList>
            <person name="Sulman M."/>
            <person name="Ellouze W."/>
            <person name="Ilyukhin E."/>
        </authorList>
    </citation>
    <scope>NUCLEOTIDE SEQUENCE [LARGE SCALE GENOMIC DNA]</scope>
    <source>
        <strain evidence="3 4">M1-105</strain>
    </source>
</reference>